<sequence>MKEEGGSEEIGGGMRPSTPPAAFLISRAHALTAMLQQPQYMLREQKPPQVIAYRPLTLRKTTTRTRPATSIGPAVHPSSPHAARSRTTNAPIVYAPIMSSPSTHRSHRPSVIPACCTLANDEHADRVRADHELTEYNHGRAPVACRSRPSTPHEPVMLPDAQPAAAVHSSSPHTALNSRPHQTQNPRVRARNYAASESYISLRNISLSL</sequence>
<dbReference type="AlphaFoldDB" id="A0A166NL66"/>
<accession>A0A166NL66</accession>
<evidence type="ECO:0000313" key="3">
    <source>
        <dbReference type="Proteomes" id="UP000076532"/>
    </source>
</evidence>
<feature type="region of interest" description="Disordered" evidence="1">
    <location>
        <begin position="1"/>
        <end position="20"/>
    </location>
</feature>
<feature type="region of interest" description="Disordered" evidence="1">
    <location>
        <begin position="142"/>
        <end position="188"/>
    </location>
</feature>
<reference evidence="2 3" key="1">
    <citation type="journal article" date="2016" name="Mol. Biol. Evol.">
        <title>Comparative Genomics of Early-Diverging Mushroom-Forming Fungi Provides Insights into the Origins of Lignocellulose Decay Capabilities.</title>
        <authorList>
            <person name="Nagy L.G."/>
            <person name="Riley R."/>
            <person name="Tritt A."/>
            <person name="Adam C."/>
            <person name="Daum C."/>
            <person name="Floudas D."/>
            <person name="Sun H."/>
            <person name="Yadav J.S."/>
            <person name="Pangilinan J."/>
            <person name="Larsson K.H."/>
            <person name="Matsuura K."/>
            <person name="Barry K."/>
            <person name="Labutti K."/>
            <person name="Kuo R."/>
            <person name="Ohm R.A."/>
            <person name="Bhattacharya S.S."/>
            <person name="Shirouzu T."/>
            <person name="Yoshinaga Y."/>
            <person name="Martin F.M."/>
            <person name="Grigoriev I.V."/>
            <person name="Hibbett D.S."/>
        </authorList>
    </citation>
    <scope>NUCLEOTIDE SEQUENCE [LARGE SCALE GENOMIC DNA]</scope>
    <source>
        <strain evidence="2 3">CBS 109695</strain>
    </source>
</reference>
<feature type="compositionally biased region" description="Polar residues" evidence="1">
    <location>
        <begin position="168"/>
        <end position="186"/>
    </location>
</feature>
<feature type="region of interest" description="Disordered" evidence="1">
    <location>
        <begin position="63"/>
        <end position="85"/>
    </location>
</feature>
<dbReference type="EMBL" id="KV417522">
    <property type="protein sequence ID" value="KZP25127.1"/>
    <property type="molecule type" value="Genomic_DNA"/>
</dbReference>
<evidence type="ECO:0000313" key="2">
    <source>
        <dbReference type="EMBL" id="KZP25127.1"/>
    </source>
</evidence>
<organism evidence="2 3">
    <name type="scientific">Athelia psychrophila</name>
    <dbReference type="NCBI Taxonomy" id="1759441"/>
    <lineage>
        <taxon>Eukaryota</taxon>
        <taxon>Fungi</taxon>
        <taxon>Dikarya</taxon>
        <taxon>Basidiomycota</taxon>
        <taxon>Agaricomycotina</taxon>
        <taxon>Agaricomycetes</taxon>
        <taxon>Agaricomycetidae</taxon>
        <taxon>Atheliales</taxon>
        <taxon>Atheliaceae</taxon>
        <taxon>Athelia</taxon>
    </lineage>
</organism>
<evidence type="ECO:0000256" key="1">
    <source>
        <dbReference type="SAM" id="MobiDB-lite"/>
    </source>
</evidence>
<gene>
    <name evidence="2" type="ORF">FIBSPDRAFT_888282</name>
</gene>
<protein>
    <submittedName>
        <fullName evidence="2">Uncharacterized protein</fullName>
    </submittedName>
</protein>
<dbReference type="Proteomes" id="UP000076532">
    <property type="component" value="Unassembled WGS sequence"/>
</dbReference>
<proteinExistence type="predicted"/>
<keyword evidence="3" id="KW-1185">Reference proteome</keyword>
<name>A0A166NL66_9AGAM</name>